<sequence>MQAQDEVDEQNRWQKLGDMPPEAQCPICHKDFASPEDVVEHLDGEQSPCANSFIASPLPIPPGLRRPQIGRGGLPTRGQYHPTSGYTFGKAKNVLQQLEDDKYNEYRKENTYWPFKDEAEWGLAKFLARALNDTEIDQFLKLDWFKTRERPTFKSKDQLLTWLDILPKGPQWRSTTFQIDGYPTKHPITLIWRDALEVVRDLFGNPVFAQGMSYDPHIVFDGLEREFGEWMTGDRAWAIQNLLPEGATIVPIIAASDKTPVTRHTGDLEMHPLFITIGNIQSDARMRATSHAWRCVAYLPVPEFDVHPDYATVLGARLIHKCLDMIFANCKIATRVGQFMPDPCGDLRYSFPPLVSYVSDLPEQQMLSNKIDPWDLDKFQKESKKVNLLGVHQPFWRNWRFACPSVFLTPEILHTCLKFFFDHMLIWCKELLGHDELNLRYQSQHKRVGTRHFSKGVSHVKQMTGREHRDIQRTIVATIAGPAPPQFVRVIRALVDFIYLAQNHVHTPSTIQKMVDALAEFHEHKDIILETEARRGKKGAKVDFFIPKLELLQNFARAIQQSGSLMSYSADRTNRQRQNFTDQIVRRLDREEAARLFDLFALLQSRGISLVNAVTREDDYLVEIAPALAWIARVLPEATRRIDSPRPVTNHFLKGILSDDARTAFHLTVAADRKKMTVSEIEEKYQIEDFRTALGDYIDDHANANPREFNHWNPNHGYLRVWYKFRIQLRSVLKPRSIMPSQLVQAYPPSGAFPRGNCDAVLVQGLQSNGQHGCYVAQVRAVFQPNVHAKNPALPSYLAIPLVYVQFFEFATSPQEQPHIGMWTLRRMYRERPGRAPLRFGEVLPLTDITHAVEIVPVYGLQAPRDASAVLSQEAYEYYYLNNYSDKEIYHAMHVDIM</sequence>
<dbReference type="EMBL" id="MU266525">
    <property type="protein sequence ID" value="KAH7921465.1"/>
    <property type="molecule type" value="Genomic_DNA"/>
</dbReference>
<protein>
    <submittedName>
        <fullName evidence="1">Uncharacterized protein</fullName>
    </submittedName>
</protein>
<keyword evidence="2" id="KW-1185">Reference proteome</keyword>
<comment type="caution">
    <text evidence="1">The sequence shown here is derived from an EMBL/GenBank/DDBJ whole genome shotgun (WGS) entry which is preliminary data.</text>
</comment>
<evidence type="ECO:0000313" key="1">
    <source>
        <dbReference type="EMBL" id="KAH7921465.1"/>
    </source>
</evidence>
<reference evidence="1" key="1">
    <citation type="journal article" date="2021" name="New Phytol.">
        <title>Evolutionary innovations through gain and loss of genes in the ectomycorrhizal Boletales.</title>
        <authorList>
            <person name="Wu G."/>
            <person name="Miyauchi S."/>
            <person name="Morin E."/>
            <person name="Kuo A."/>
            <person name="Drula E."/>
            <person name="Varga T."/>
            <person name="Kohler A."/>
            <person name="Feng B."/>
            <person name="Cao Y."/>
            <person name="Lipzen A."/>
            <person name="Daum C."/>
            <person name="Hundley H."/>
            <person name="Pangilinan J."/>
            <person name="Johnson J."/>
            <person name="Barry K."/>
            <person name="LaButti K."/>
            <person name="Ng V."/>
            <person name="Ahrendt S."/>
            <person name="Min B."/>
            <person name="Choi I.G."/>
            <person name="Park H."/>
            <person name="Plett J.M."/>
            <person name="Magnuson J."/>
            <person name="Spatafora J.W."/>
            <person name="Nagy L.G."/>
            <person name="Henrissat B."/>
            <person name="Grigoriev I.V."/>
            <person name="Yang Z.L."/>
            <person name="Xu J."/>
            <person name="Martin F.M."/>
        </authorList>
    </citation>
    <scope>NUCLEOTIDE SEQUENCE</scope>
    <source>
        <strain evidence="1">KUC20120723A-06</strain>
    </source>
</reference>
<name>A0ACB8B6N3_9AGAM</name>
<organism evidence="1 2">
    <name type="scientific">Leucogyrophana mollusca</name>
    <dbReference type="NCBI Taxonomy" id="85980"/>
    <lineage>
        <taxon>Eukaryota</taxon>
        <taxon>Fungi</taxon>
        <taxon>Dikarya</taxon>
        <taxon>Basidiomycota</taxon>
        <taxon>Agaricomycotina</taxon>
        <taxon>Agaricomycetes</taxon>
        <taxon>Agaricomycetidae</taxon>
        <taxon>Boletales</taxon>
        <taxon>Boletales incertae sedis</taxon>
        <taxon>Leucogyrophana</taxon>
    </lineage>
</organism>
<gene>
    <name evidence="1" type="ORF">BV22DRAFT_1107182</name>
</gene>
<accession>A0ACB8B6N3</accession>
<dbReference type="Proteomes" id="UP000790709">
    <property type="component" value="Unassembled WGS sequence"/>
</dbReference>
<proteinExistence type="predicted"/>
<evidence type="ECO:0000313" key="2">
    <source>
        <dbReference type="Proteomes" id="UP000790709"/>
    </source>
</evidence>